<organism evidence="2 3">
    <name type="scientific">Naegleria lovaniensis</name>
    <name type="common">Amoeba</name>
    <dbReference type="NCBI Taxonomy" id="51637"/>
    <lineage>
        <taxon>Eukaryota</taxon>
        <taxon>Discoba</taxon>
        <taxon>Heterolobosea</taxon>
        <taxon>Tetramitia</taxon>
        <taxon>Eutetramitia</taxon>
        <taxon>Vahlkampfiidae</taxon>
        <taxon>Naegleria</taxon>
    </lineage>
</organism>
<keyword evidence="3" id="KW-1185">Reference proteome</keyword>
<evidence type="ECO:0000313" key="2">
    <source>
        <dbReference type="EMBL" id="KAG2374719.1"/>
    </source>
</evidence>
<accession>A0AA88KFR0</accession>
<reference evidence="2 3" key="1">
    <citation type="journal article" date="2018" name="BMC Genomics">
        <title>The genome of Naegleria lovaniensis, the basis for a comparative approach to unravel pathogenicity factors of the human pathogenic amoeba N. fowleri.</title>
        <authorList>
            <person name="Liechti N."/>
            <person name="Schurch N."/>
            <person name="Bruggmann R."/>
            <person name="Wittwer M."/>
        </authorList>
    </citation>
    <scope>NUCLEOTIDE SEQUENCE [LARGE SCALE GENOMIC DNA]</scope>
    <source>
        <strain evidence="2 3">ATCC 30569</strain>
    </source>
</reference>
<protein>
    <submittedName>
        <fullName evidence="2">Uncharacterized protein</fullName>
    </submittedName>
</protein>
<comment type="caution">
    <text evidence="2">The sequence shown here is derived from an EMBL/GenBank/DDBJ whole genome shotgun (WGS) entry which is preliminary data.</text>
</comment>
<feature type="compositionally biased region" description="Basic and acidic residues" evidence="1">
    <location>
        <begin position="15"/>
        <end position="28"/>
    </location>
</feature>
<dbReference type="Proteomes" id="UP000816034">
    <property type="component" value="Unassembled WGS sequence"/>
</dbReference>
<evidence type="ECO:0000256" key="1">
    <source>
        <dbReference type="SAM" id="MobiDB-lite"/>
    </source>
</evidence>
<gene>
    <name evidence="2" type="ORF">C9374_010463</name>
</gene>
<feature type="region of interest" description="Disordered" evidence="1">
    <location>
        <begin position="387"/>
        <end position="417"/>
    </location>
</feature>
<dbReference type="AlphaFoldDB" id="A0AA88KFR0"/>
<evidence type="ECO:0000313" key="3">
    <source>
        <dbReference type="Proteomes" id="UP000816034"/>
    </source>
</evidence>
<feature type="compositionally biased region" description="Acidic residues" evidence="1">
    <location>
        <begin position="390"/>
        <end position="415"/>
    </location>
</feature>
<dbReference type="EMBL" id="PYSW02000043">
    <property type="protein sequence ID" value="KAG2374719.1"/>
    <property type="molecule type" value="Genomic_DNA"/>
</dbReference>
<name>A0AA88KFR0_NAELO</name>
<dbReference type="RefSeq" id="XP_044543893.1">
    <property type="nucleotide sequence ID" value="XM_044686010.1"/>
</dbReference>
<feature type="region of interest" description="Disordered" evidence="1">
    <location>
        <begin position="1"/>
        <end position="55"/>
    </location>
</feature>
<dbReference type="GeneID" id="68102917"/>
<sequence>MLKREFSLHHVNNANDEKSSHNNEETNNKKRKKHNENDDTINSSSDHDRNVSEKVQSSSCATSSSFILLSHIADDLILHLVCEFLENDHRTQFSLLSSCSRFRNIILHQSSFPMHAIRALLQLRDFMQAPEFNHQQQQEQAPPICHPNDFALGFLYRLEGALRHHTYGFYLQEPSHRIEELLQEKSSHSTMEPSYKDGLKKWLKNSQDPSIEKLSSWNEALWEIEGFHCVQGHNVSYTCCDVLLVQETSSSSVQPPPIRMTQYYFYFVNEDGYNLIRYHLSCENKVLISIKGTFKDSYCAAFIPDFEELKNQTVIGSKLTCMQFLNLLLMVGGMTDIPDKICELFQKKLIAHENLLKLLEKEQQEQLEAEKQAATKEMNESVQDLFENNHEEEEEEEGEEEEEEDEDDEEEEDDSEKVKEKWLWAIRGKPGKQRADELLKLVNPHIFLDHHHHRNNNQSVASALNQKTSTFTQCKLDILRMLVRKVRFLCSQQADTDTVSKLAYSRTESLIAERILSCGPYYEDSIFDRHPRAQYALVRLECTFKGALITEKESKKSIVDVTPTLSSPPIRVVYSLECFFGTDGSVEFADLQLKAIRGRTTLSLYSQDSESTNSSDYGYSVNYKLQEFAKWIGWGDKENMKHILKPQAILRTMLKYVMKHGRAFRLNHKMKQGVQGFKTTPWKKYLNLMSYLDSIESTGDIFW</sequence>
<proteinExistence type="predicted"/>